<name>A0A9D2ISY9_9FIRM</name>
<dbReference type="GO" id="GO:0046872">
    <property type="term" value="F:metal ion binding"/>
    <property type="evidence" value="ECO:0007669"/>
    <property type="project" value="UniProtKB-KW"/>
</dbReference>
<dbReference type="EMBL" id="DXBU01000084">
    <property type="protein sequence ID" value="HIZ22318.1"/>
    <property type="molecule type" value="Genomic_DNA"/>
</dbReference>
<dbReference type="GO" id="GO:0008758">
    <property type="term" value="F:UDP-2,3-diacylglucosamine hydrolase activity"/>
    <property type="evidence" value="ECO:0007669"/>
    <property type="project" value="TreeGrafter"/>
</dbReference>
<evidence type="ECO:0000259" key="3">
    <source>
        <dbReference type="Pfam" id="PF00149"/>
    </source>
</evidence>
<evidence type="ECO:0000256" key="1">
    <source>
        <dbReference type="ARBA" id="ARBA00022723"/>
    </source>
</evidence>
<dbReference type="GO" id="GO:0009245">
    <property type="term" value="P:lipid A biosynthetic process"/>
    <property type="evidence" value="ECO:0007669"/>
    <property type="project" value="TreeGrafter"/>
</dbReference>
<protein>
    <submittedName>
        <fullName evidence="4">Metallophosphoesterase</fullName>
    </submittedName>
</protein>
<sequence length="263" mass="30063">MKKFVIRNYELKSDKLREKDRACFAVLADLHGFRYGKENRELIQAIKSREPDAVLVVGDMLVRSEPQSLDIAAKLLQSLSARYPVYYALGNHESQMLLGENRAFYQEYETALKKAGVRFLHNEKVYLEVGQTLFCIHGLELPLVYYHKPRSPRLKVQVLNELLGTPGEEAYHILLAHNPKYGNAYFSWGADLTLSGHYHGGVVRFSKHRGLTSPQYLFLPPFCCGDFHKDGRHMLVSAGLGEHTIPVRIHNPRELIFAEIRNA</sequence>
<evidence type="ECO:0000313" key="5">
    <source>
        <dbReference type="Proteomes" id="UP000824041"/>
    </source>
</evidence>
<reference evidence="4" key="1">
    <citation type="journal article" date="2021" name="PeerJ">
        <title>Extensive microbial diversity within the chicken gut microbiome revealed by metagenomics and culture.</title>
        <authorList>
            <person name="Gilroy R."/>
            <person name="Ravi A."/>
            <person name="Getino M."/>
            <person name="Pursley I."/>
            <person name="Horton D.L."/>
            <person name="Alikhan N.F."/>
            <person name="Baker D."/>
            <person name="Gharbi K."/>
            <person name="Hall N."/>
            <person name="Watson M."/>
            <person name="Adriaenssens E.M."/>
            <person name="Foster-Nyarko E."/>
            <person name="Jarju S."/>
            <person name="Secka A."/>
            <person name="Antonio M."/>
            <person name="Oren A."/>
            <person name="Chaudhuri R.R."/>
            <person name="La Ragione R."/>
            <person name="Hildebrand F."/>
            <person name="Pallen M.J."/>
        </authorList>
    </citation>
    <scope>NUCLEOTIDE SEQUENCE</scope>
    <source>
        <strain evidence="4">14324</strain>
    </source>
</reference>
<proteinExistence type="predicted"/>
<dbReference type="InterPro" id="IPR051158">
    <property type="entry name" value="Metallophosphoesterase_sf"/>
</dbReference>
<dbReference type="GO" id="GO:0016020">
    <property type="term" value="C:membrane"/>
    <property type="evidence" value="ECO:0007669"/>
    <property type="project" value="GOC"/>
</dbReference>
<dbReference type="AlphaFoldDB" id="A0A9D2ISY9"/>
<dbReference type="InterPro" id="IPR004843">
    <property type="entry name" value="Calcineurin-like_PHP"/>
</dbReference>
<accession>A0A9D2ISY9</accession>
<dbReference type="SUPFAM" id="SSF56300">
    <property type="entry name" value="Metallo-dependent phosphatases"/>
    <property type="match status" value="1"/>
</dbReference>
<organism evidence="4 5">
    <name type="scientific">Candidatus Blautia faecigallinarum</name>
    <dbReference type="NCBI Taxonomy" id="2838488"/>
    <lineage>
        <taxon>Bacteria</taxon>
        <taxon>Bacillati</taxon>
        <taxon>Bacillota</taxon>
        <taxon>Clostridia</taxon>
        <taxon>Lachnospirales</taxon>
        <taxon>Lachnospiraceae</taxon>
        <taxon>Blautia</taxon>
    </lineage>
</organism>
<dbReference type="InterPro" id="IPR029052">
    <property type="entry name" value="Metallo-depent_PP-like"/>
</dbReference>
<dbReference type="PANTHER" id="PTHR31302:SF31">
    <property type="entry name" value="PHOSPHODIESTERASE YAEI"/>
    <property type="match status" value="1"/>
</dbReference>
<dbReference type="PANTHER" id="PTHR31302">
    <property type="entry name" value="TRANSMEMBRANE PROTEIN WITH METALLOPHOSPHOESTERASE DOMAIN-RELATED"/>
    <property type="match status" value="1"/>
</dbReference>
<dbReference type="Gene3D" id="3.60.21.10">
    <property type="match status" value="1"/>
</dbReference>
<dbReference type="Proteomes" id="UP000824041">
    <property type="component" value="Unassembled WGS sequence"/>
</dbReference>
<gene>
    <name evidence="4" type="ORF">IAA21_05910</name>
</gene>
<evidence type="ECO:0000256" key="2">
    <source>
        <dbReference type="ARBA" id="ARBA00022801"/>
    </source>
</evidence>
<dbReference type="Pfam" id="PF00149">
    <property type="entry name" value="Metallophos"/>
    <property type="match status" value="1"/>
</dbReference>
<keyword evidence="2" id="KW-0378">Hydrolase</keyword>
<comment type="caution">
    <text evidence="4">The sequence shown here is derived from an EMBL/GenBank/DDBJ whole genome shotgun (WGS) entry which is preliminary data.</text>
</comment>
<reference evidence="4" key="2">
    <citation type="submission" date="2021-04" db="EMBL/GenBank/DDBJ databases">
        <authorList>
            <person name="Gilroy R."/>
        </authorList>
    </citation>
    <scope>NUCLEOTIDE SEQUENCE</scope>
    <source>
        <strain evidence="4">14324</strain>
    </source>
</reference>
<evidence type="ECO:0000313" key="4">
    <source>
        <dbReference type="EMBL" id="HIZ22318.1"/>
    </source>
</evidence>
<keyword evidence="1" id="KW-0479">Metal-binding</keyword>
<feature type="domain" description="Calcineurin-like phosphoesterase" evidence="3">
    <location>
        <begin position="24"/>
        <end position="199"/>
    </location>
</feature>